<comment type="caution">
    <text evidence="3">The sequence shown here is derived from an EMBL/GenBank/DDBJ whole genome shotgun (WGS) entry which is preliminary data.</text>
</comment>
<keyword evidence="4" id="KW-1185">Reference proteome</keyword>
<gene>
    <name evidence="3" type="ORF">C7443_104290</name>
</gene>
<dbReference type="PANTHER" id="PTHR31088:SF9">
    <property type="entry name" value="PHAGE SHOCK PROTEIN A"/>
    <property type="match status" value="1"/>
</dbReference>
<name>A0A317MWZ3_9GAMM</name>
<accession>A0A317MWZ3</accession>
<evidence type="ECO:0000313" key="4">
    <source>
        <dbReference type="Proteomes" id="UP000246569"/>
    </source>
</evidence>
<keyword evidence="2" id="KW-0175">Coiled coil</keyword>
<dbReference type="InterPro" id="IPR007157">
    <property type="entry name" value="PspA_VIPP1"/>
</dbReference>
<dbReference type="Proteomes" id="UP000246569">
    <property type="component" value="Unassembled WGS sequence"/>
</dbReference>
<evidence type="ECO:0000256" key="1">
    <source>
        <dbReference type="ARBA" id="ARBA00043985"/>
    </source>
</evidence>
<comment type="similarity">
    <text evidence="1">Belongs to the PspA/Vipp/IM30 family.</text>
</comment>
<proteinExistence type="inferred from homology"/>
<dbReference type="AlphaFoldDB" id="A0A317MWZ3"/>
<feature type="coiled-coil region" evidence="2">
    <location>
        <begin position="94"/>
        <end position="153"/>
    </location>
</feature>
<dbReference type="Pfam" id="PF04012">
    <property type="entry name" value="PspA_IM30"/>
    <property type="match status" value="1"/>
</dbReference>
<protein>
    <submittedName>
        <fullName evidence="3">Phage shock protein A (PspA) family protein</fullName>
    </submittedName>
</protein>
<dbReference type="EMBL" id="QGTJ01000004">
    <property type="protein sequence ID" value="PWV62494.1"/>
    <property type="molecule type" value="Genomic_DNA"/>
</dbReference>
<evidence type="ECO:0000256" key="2">
    <source>
        <dbReference type="SAM" id="Coils"/>
    </source>
</evidence>
<dbReference type="RefSeq" id="WP_110018311.1">
    <property type="nucleotide sequence ID" value="NZ_QGTJ01000004.1"/>
</dbReference>
<evidence type="ECO:0000313" key="3">
    <source>
        <dbReference type="EMBL" id="PWV62494.1"/>
    </source>
</evidence>
<reference evidence="3 4" key="1">
    <citation type="submission" date="2018-05" db="EMBL/GenBank/DDBJ databases">
        <title>Genomic Encyclopedia of Type Strains, Phase IV (KMG-IV): sequencing the most valuable type-strain genomes for metagenomic binning, comparative biology and taxonomic classification.</title>
        <authorList>
            <person name="Goeker M."/>
        </authorList>
    </citation>
    <scope>NUCLEOTIDE SEQUENCE [LARGE SCALE GENOMIC DNA]</scope>
    <source>
        <strain evidence="3 4">DSM 23606</strain>
    </source>
</reference>
<feature type="coiled-coil region" evidence="2">
    <location>
        <begin position="28"/>
        <end position="62"/>
    </location>
</feature>
<dbReference type="OrthoDB" id="8844617at2"/>
<sequence>MGILSKILTAVRGGATEVGEAIVDSQAMRILDQEIRDAGEELRKAKDELTSLMAKRKLADQDVAGLGGKIGEYEGYLGQVLAKEGADGALDAQNAALRDDLANKIAELENELTQKRDIATQFLERENRIKNAIRAAEGNLDKLKQRASMVKATEAVHKAQSTIAASHSGANARMTTAMDSLARLEQRQKEQAARFDAADELALSSDSSADLDARLRASGLIGGGASSSDVLARLRAKK</sequence>
<organism evidence="3 4">
    <name type="scientific">Plasticicumulans acidivorans</name>
    <dbReference type="NCBI Taxonomy" id="886464"/>
    <lineage>
        <taxon>Bacteria</taxon>
        <taxon>Pseudomonadati</taxon>
        <taxon>Pseudomonadota</taxon>
        <taxon>Gammaproteobacteria</taxon>
        <taxon>Candidatus Competibacteraceae</taxon>
        <taxon>Plasticicumulans</taxon>
    </lineage>
</organism>
<dbReference type="PANTHER" id="PTHR31088">
    <property type="entry name" value="MEMBRANE-ASSOCIATED PROTEIN VIPP1, CHLOROPLASTIC"/>
    <property type="match status" value="1"/>
</dbReference>